<keyword evidence="3" id="KW-1185">Reference proteome</keyword>
<comment type="caution">
    <text evidence="2">The sequence shown here is derived from an EMBL/GenBank/DDBJ whole genome shotgun (WGS) entry which is preliminary data.</text>
</comment>
<keyword evidence="1" id="KW-0812">Transmembrane</keyword>
<keyword evidence="1" id="KW-0472">Membrane</keyword>
<proteinExistence type="predicted"/>
<reference evidence="2 3" key="1">
    <citation type="submission" date="2023-01" db="EMBL/GenBank/DDBJ databases">
        <title>Novel species of the genus Asticcacaulis isolated from rivers.</title>
        <authorList>
            <person name="Lu H."/>
        </authorList>
    </citation>
    <scope>NUCLEOTIDE SEQUENCE [LARGE SCALE GENOMIC DNA]</scope>
    <source>
        <strain evidence="2 3">DXS10W</strain>
    </source>
</reference>
<accession>A0ABT5IE83</accession>
<keyword evidence="1" id="KW-1133">Transmembrane helix</keyword>
<dbReference type="Proteomes" id="UP001216595">
    <property type="component" value="Unassembled WGS sequence"/>
</dbReference>
<evidence type="ECO:0000313" key="3">
    <source>
        <dbReference type="Proteomes" id="UP001216595"/>
    </source>
</evidence>
<dbReference type="EMBL" id="JAQQKW010000005">
    <property type="protein sequence ID" value="MDC7694490.1"/>
    <property type="molecule type" value="Genomic_DNA"/>
</dbReference>
<gene>
    <name evidence="2" type="ORF">PQU94_09375</name>
</gene>
<feature type="transmembrane region" description="Helical" evidence="1">
    <location>
        <begin position="35"/>
        <end position="56"/>
    </location>
</feature>
<evidence type="ECO:0000313" key="2">
    <source>
        <dbReference type="EMBL" id="MDC7694490.1"/>
    </source>
</evidence>
<evidence type="ECO:0000256" key="1">
    <source>
        <dbReference type="SAM" id="Phobius"/>
    </source>
</evidence>
<sequence>MTTTPQAEPAAATLSVEVRDLFHGSAQGKVAIDTLAFLVIFLSALMFGAFVLARFYRRQSP</sequence>
<name>A0ABT5IE83_9CAUL</name>
<protein>
    <submittedName>
        <fullName evidence="2">Uncharacterized protein</fullName>
    </submittedName>
</protein>
<dbReference type="RefSeq" id="WP_272741209.1">
    <property type="nucleotide sequence ID" value="NZ_JAQQKW010000005.1"/>
</dbReference>
<organism evidence="2 3">
    <name type="scientific">Asticcacaulis currens</name>
    <dbReference type="NCBI Taxonomy" id="2984210"/>
    <lineage>
        <taxon>Bacteria</taxon>
        <taxon>Pseudomonadati</taxon>
        <taxon>Pseudomonadota</taxon>
        <taxon>Alphaproteobacteria</taxon>
        <taxon>Caulobacterales</taxon>
        <taxon>Caulobacteraceae</taxon>
        <taxon>Asticcacaulis</taxon>
    </lineage>
</organism>